<name>A0A1C3ETU9_9PLAN</name>
<gene>
    <name evidence="3" type="ORF">A6X21_15450</name>
</gene>
<organism evidence="3 4">
    <name type="scientific">Planctopirus hydrillae</name>
    <dbReference type="NCBI Taxonomy" id="1841610"/>
    <lineage>
        <taxon>Bacteria</taxon>
        <taxon>Pseudomonadati</taxon>
        <taxon>Planctomycetota</taxon>
        <taxon>Planctomycetia</taxon>
        <taxon>Planctomycetales</taxon>
        <taxon>Planctomycetaceae</taxon>
        <taxon>Planctopirus</taxon>
    </lineage>
</organism>
<proteinExistence type="predicted"/>
<evidence type="ECO:0000256" key="2">
    <source>
        <dbReference type="SAM" id="Phobius"/>
    </source>
</evidence>
<evidence type="ECO:0000313" key="4">
    <source>
        <dbReference type="Proteomes" id="UP000094828"/>
    </source>
</evidence>
<sequence length="178" mass="18430">MKLLLPIIFAVMTGLFWGTYGPAVGLAREALPGDKSPFKPYLMIGLAYLVWGVIGGAVAMRATGATFTYNGGQATWGFIAGSLGAFGALSLTIAMFSGGMAMPQVVMPIVFGTAVSVSAIVATLTIKNVEVNPMLYVGIVGMAICIVIVAYFTPHPKKHGPPPTPAAQVTTPTTSHQA</sequence>
<keyword evidence="4" id="KW-1185">Reference proteome</keyword>
<dbReference type="RefSeq" id="WP_068845308.1">
    <property type="nucleotide sequence ID" value="NZ_LYDR01000004.1"/>
</dbReference>
<feature type="transmembrane region" description="Helical" evidence="2">
    <location>
        <begin position="105"/>
        <end position="126"/>
    </location>
</feature>
<dbReference type="Proteomes" id="UP000094828">
    <property type="component" value="Unassembled WGS sequence"/>
</dbReference>
<feature type="region of interest" description="Disordered" evidence="1">
    <location>
        <begin position="159"/>
        <end position="178"/>
    </location>
</feature>
<keyword evidence="2" id="KW-1133">Transmembrane helix</keyword>
<comment type="caution">
    <text evidence="3">The sequence shown here is derived from an EMBL/GenBank/DDBJ whole genome shotgun (WGS) entry which is preliminary data.</text>
</comment>
<keyword evidence="2" id="KW-0812">Transmembrane</keyword>
<reference evidence="3 4" key="1">
    <citation type="submission" date="2016-05" db="EMBL/GenBank/DDBJ databases">
        <title>Genomic and physiological characterization of Planctopirus sp. isolated from fresh water lake.</title>
        <authorList>
            <person name="Subhash Y."/>
            <person name="Ramana C."/>
        </authorList>
    </citation>
    <scope>NUCLEOTIDE SEQUENCE [LARGE SCALE GENOMIC DNA]</scope>
    <source>
        <strain evidence="3 4">JC280</strain>
    </source>
</reference>
<evidence type="ECO:0000313" key="3">
    <source>
        <dbReference type="EMBL" id="ODA36767.1"/>
    </source>
</evidence>
<dbReference type="EMBL" id="LYDR01000004">
    <property type="protein sequence ID" value="ODA36767.1"/>
    <property type="molecule type" value="Genomic_DNA"/>
</dbReference>
<accession>A0A1C3ETU9</accession>
<keyword evidence="2" id="KW-0472">Membrane</keyword>
<feature type="transmembrane region" description="Helical" evidence="2">
    <location>
        <begin position="74"/>
        <end position="99"/>
    </location>
</feature>
<feature type="compositionally biased region" description="Low complexity" evidence="1">
    <location>
        <begin position="166"/>
        <end position="178"/>
    </location>
</feature>
<dbReference type="OrthoDB" id="257805at2"/>
<dbReference type="AlphaFoldDB" id="A0A1C3ETU9"/>
<protein>
    <recommendedName>
        <fullName evidence="5">EamA domain-containing protein</fullName>
    </recommendedName>
</protein>
<feature type="transmembrane region" description="Helical" evidence="2">
    <location>
        <begin position="43"/>
        <end position="62"/>
    </location>
</feature>
<evidence type="ECO:0008006" key="5">
    <source>
        <dbReference type="Google" id="ProtNLM"/>
    </source>
</evidence>
<evidence type="ECO:0000256" key="1">
    <source>
        <dbReference type="SAM" id="MobiDB-lite"/>
    </source>
</evidence>
<feature type="transmembrane region" description="Helical" evidence="2">
    <location>
        <begin position="133"/>
        <end position="153"/>
    </location>
</feature>
<dbReference type="STRING" id="1841610.A6X21_15450"/>